<feature type="domain" description="RRM" evidence="3">
    <location>
        <begin position="90"/>
        <end position="171"/>
    </location>
</feature>
<feature type="compositionally biased region" description="Basic and acidic residues" evidence="2">
    <location>
        <begin position="619"/>
        <end position="644"/>
    </location>
</feature>
<evidence type="ECO:0000259" key="3">
    <source>
        <dbReference type="PROSITE" id="PS50102"/>
    </source>
</evidence>
<feature type="compositionally biased region" description="Low complexity" evidence="2">
    <location>
        <begin position="317"/>
        <end position="329"/>
    </location>
</feature>
<reference evidence="4" key="1">
    <citation type="journal article" date="2023" name="PLoS Negl. Trop. Dis.">
        <title>A genome sequence for Biomphalaria pfeifferi, the major vector snail for the human-infecting parasite Schistosoma mansoni.</title>
        <authorList>
            <person name="Bu L."/>
            <person name="Lu L."/>
            <person name="Laidemitt M.R."/>
            <person name="Zhang S.M."/>
            <person name="Mutuku M."/>
            <person name="Mkoji G."/>
            <person name="Steinauer M."/>
            <person name="Loker E.S."/>
        </authorList>
    </citation>
    <scope>NUCLEOTIDE SEQUENCE</scope>
    <source>
        <strain evidence="4">KasaAsao</strain>
    </source>
</reference>
<keyword evidence="1" id="KW-0694">RNA-binding</keyword>
<feature type="compositionally biased region" description="Basic and acidic residues" evidence="2">
    <location>
        <begin position="578"/>
        <end position="596"/>
    </location>
</feature>
<gene>
    <name evidence="4" type="ORF">Bpfe_009549</name>
</gene>
<feature type="region of interest" description="Disordered" evidence="2">
    <location>
        <begin position="269"/>
        <end position="340"/>
    </location>
</feature>
<evidence type="ECO:0000313" key="4">
    <source>
        <dbReference type="EMBL" id="KAK0061021.1"/>
    </source>
</evidence>
<dbReference type="Gene3D" id="3.30.70.330">
    <property type="match status" value="1"/>
</dbReference>
<dbReference type="SMART" id="SM00360">
    <property type="entry name" value="RRM"/>
    <property type="match status" value="1"/>
</dbReference>
<dbReference type="Proteomes" id="UP001233172">
    <property type="component" value="Unassembled WGS sequence"/>
</dbReference>
<accession>A0AAD8BUR3</accession>
<evidence type="ECO:0000256" key="2">
    <source>
        <dbReference type="SAM" id="MobiDB-lite"/>
    </source>
</evidence>
<dbReference type="InterPro" id="IPR012677">
    <property type="entry name" value="Nucleotide-bd_a/b_plait_sf"/>
</dbReference>
<evidence type="ECO:0000313" key="5">
    <source>
        <dbReference type="Proteomes" id="UP001233172"/>
    </source>
</evidence>
<organism evidence="4 5">
    <name type="scientific">Biomphalaria pfeifferi</name>
    <name type="common">Bloodfluke planorb</name>
    <name type="synonym">Freshwater snail</name>
    <dbReference type="NCBI Taxonomy" id="112525"/>
    <lineage>
        <taxon>Eukaryota</taxon>
        <taxon>Metazoa</taxon>
        <taxon>Spiralia</taxon>
        <taxon>Lophotrochozoa</taxon>
        <taxon>Mollusca</taxon>
        <taxon>Gastropoda</taxon>
        <taxon>Heterobranchia</taxon>
        <taxon>Euthyneura</taxon>
        <taxon>Panpulmonata</taxon>
        <taxon>Hygrophila</taxon>
        <taxon>Lymnaeoidea</taxon>
        <taxon>Planorbidae</taxon>
        <taxon>Biomphalaria</taxon>
    </lineage>
</organism>
<reference evidence="4" key="2">
    <citation type="submission" date="2023-04" db="EMBL/GenBank/DDBJ databases">
        <authorList>
            <person name="Bu L."/>
            <person name="Lu L."/>
            <person name="Laidemitt M.R."/>
            <person name="Zhang S.M."/>
            <person name="Mutuku M."/>
            <person name="Mkoji G."/>
            <person name="Steinauer M."/>
            <person name="Loker E.S."/>
        </authorList>
    </citation>
    <scope>NUCLEOTIDE SEQUENCE</scope>
    <source>
        <strain evidence="4">KasaAsao</strain>
        <tissue evidence="4">Whole Snail</tissue>
    </source>
</reference>
<evidence type="ECO:0000256" key="1">
    <source>
        <dbReference type="PROSITE-ProRule" id="PRU00176"/>
    </source>
</evidence>
<comment type="caution">
    <text evidence="4">The sequence shown here is derived from an EMBL/GenBank/DDBJ whole genome shotgun (WGS) entry which is preliminary data.</text>
</comment>
<protein>
    <submittedName>
        <fullName evidence="4">RNA binding motif protein X-linked-like-1</fullName>
    </submittedName>
</protein>
<keyword evidence="5" id="KW-1185">Reference proteome</keyword>
<dbReference type="PANTHER" id="PTHR15241:SF304">
    <property type="entry name" value="RRM DOMAIN-CONTAINING PROTEIN"/>
    <property type="match status" value="1"/>
</dbReference>
<feature type="compositionally biased region" description="Basic and acidic residues" evidence="2">
    <location>
        <begin position="654"/>
        <end position="663"/>
    </location>
</feature>
<dbReference type="InterPro" id="IPR000504">
    <property type="entry name" value="RRM_dom"/>
</dbReference>
<feature type="compositionally biased region" description="Gly residues" evidence="2">
    <location>
        <begin position="461"/>
        <end position="474"/>
    </location>
</feature>
<feature type="region of interest" description="Disordered" evidence="2">
    <location>
        <begin position="184"/>
        <end position="228"/>
    </location>
</feature>
<feature type="compositionally biased region" description="Low complexity" evidence="2">
    <location>
        <begin position="269"/>
        <end position="280"/>
    </location>
</feature>
<dbReference type="AlphaFoldDB" id="A0AAD8BUR3"/>
<dbReference type="SUPFAM" id="SSF54928">
    <property type="entry name" value="RNA-binding domain, RBD"/>
    <property type="match status" value="1"/>
</dbReference>
<feature type="compositionally biased region" description="Low complexity" evidence="2">
    <location>
        <begin position="450"/>
        <end position="460"/>
    </location>
</feature>
<feature type="region of interest" description="Disordered" evidence="2">
    <location>
        <begin position="412"/>
        <end position="678"/>
    </location>
</feature>
<dbReference type="EMBL" id="JASAOG010000032">
    <property type="protein sequence ID" value="KAK0061021.1"/>
    <property type="molecule type" value="Genomic_DNA"/>
</dbReference>
<dbReference type="PANTHER" id="PTHR15241">
    <property type="entry name" value="TRANSFORMER-2-RELATED"/>
    <property type="match status" value="1"/>
</dbReference>
<dbReference type="Pfam" id="PF00076">
    <property type="entry name" value="RRM_1"/>
    <property type="match status" value="1"/>
</dbReference>
<dbReference type="GO" id="GO:0003723">
    <property type="term" value="F:RNA binding"/>
    <property type="evidence" value="ECO:0007669"/>
    <property type="project" value="UniProtKB-UniRule"/>
</dbReference>
<name>A0AAD8BUR3_BIOPF</name>
<dbReference type="InterPro" id="IPR035979">
    <property type="entry name" value="RBD_domain_sf"/>
</dbReference>
<feature type="compositionally biased region" description="Polar residues" evidence="2">
    <location>
        <begin position="412"/>
        <end position="423"/>
    </location>
</feature>
<sequence length="678" mass="75291">MYHKNCFQRIGDIKVYCSQIGEIGEAETIFDPSYCVYLVDKINRLNMAEPAKTAKVTTKGTGVKTSGKMNSDAEYEGKFPRIKQEPDTPGKIMVTGIPKNDNYSEADLEKEFAPYGRITEVNIIRDRKTNLPRGFAFITFENPKDAEDATKALEGRNLGGDTPIHCEQAVIGLKKSKQLIIEMRGGGRGRGGRGGDRLRGRGIERGGMGRFMERGGRGMRGRPAPNPYNDMGGMQEEEYYEETFDQEPVYDNFPRGGPFMHGAPGRGSLLGREGPPVRGRVGLRGGPISRGVPPGRGRGMTGMEPPSRGGPPRGGPPRRALLPAPAMRGTRGGYGGPVNREEYYEEEDNGYQEEYYETQGNDPYAEEYEEYYAQTDDYYTRERLEPPRGRGGLLKKRPQPVEEYGYDYQTANPRLQAQAQRRNPASGYVEEEYEEPQMAPSQFERPRARVPPGAAPVARIGRGGAAPRGRGGLLGTDPYSAEESAMYESAGPTSGYEVDAYGDHYGRRPGATPAQRSAPPNRMRPTPPAADVYTTERPKPQPLMGEMVPQRRPGLAGPARFAENYESSNAAAVQGRDAYSEVRRPPVRRAEPEYRDPYQAAETDAYVSYPPAARGPPEMSRKRAIDSYEEEVPRGPRRDFEEYRSAAAAPLPPSKRERLDRSAYEAYSSRQEGPYRLI</sequence>
<feature type="compositionally biased region" description="Basic and acidic residues" evidence="2">
    <location>
        <begin position="193"/>
        <end position="204"/>
    </location>
</feature>
<dbReference type="PROSITE" id="PS50102">
    <property type="entry name" value="RRM"/>
    <property type="match status" value="1"/>
</dbReference>
<proteinExistence type="predicted"/>